<reference evidence="18" key="1">
    <citation type="thesis" date="2020" institute="ProQuest LLC" country="789 East Eisenhower Parkway, Ann Arbor, MI, USA">
        <title>Comparative Genomics and Chromosome Evolution.</title>
        <authorList>
            <person name="Mudd A.B."/>
        </authorList>
    </citation>
    <scope>NUCLEOTIDE SEQUENCE</scope>
    <source>
        <strain evidence="18">237g6f4</strain>
        <tissue evidence="18">Blood</tissue>
    </source>
</reference>
<keyword evidence="6 13" id="KW-0130">Cell adhesion</keyword>
<feature type="domain" description="Integrin alpha first immunoglubulin-like" evidence="15">
    <location>
        <begin position="279"/>
        <end position="402"/>
    </location>
</feature>
<dbReference type="GO" id="GO:0098609">
    <property type="term" value="P:cell-cell adhesion"/>
    <property type="evidence" value="ECO:0007669"/>
    <property type="project" value="TreeGrafter"/>
</dbReference>
<feature type="domain" description="Integrin alpha second immunoglobulin-like" evidence="16">
    <location>
        <begin position="425"/>
        <end position="531"/>
    </location>
</feature>
<organism evidence="18 19">
    <name type="scientific">Engystomops pustulosus</name>
    <name type="common">Tungara frog</name>
    <name type="synonym">Physalaemus pustulosus</name>
    <dbReference type="NCBI Taxonomy" id="76066"/>
    <lineage>
        <taxon>Eukaryota</taxon>
        <taxon>Metazoa</taxon>
        <taxon>Chordata</taxon>
        <taxon>Craniata</taxon>
        <taxon>Vertebrata</taxon>
        <taxon>Euteleostomi</taxon>
        <taxon>Amphibia</taxon>
        <taxon>Batrachia</taxon>
        <taxon>Anura</taxon>
        <taxon>Neobatrachia</taxon>
        <taxon>Hyloidea</taxon>
        <taxon>Leptodactylidae</taxon>
        <taxon>Leiuperinae</taxon>
        <taxon>Engystomops</taxon>
    </lineage>
</organism>
<dbReference type="Gene3D" id="2.60.40.1460">
    <property type="entry name" value="Integrin domains. Chain A, domain 2"/>
    <property type="match status" value="1"/>
</dbReference>
<keyword evidence="8 13" id="KW-0401">Integrin</keyword>
<dbReference type="GO" id="GO:0007229">
    <property type="term" value="P:integrin-mediated signaling pathway"/>
    <property type="evidence" value="ECO:0007669"/>
    <property type="project" value="UniProtKB-KW"/>
</dbReference>
<keyword evidence="11" id="KW-0325">Glycoprotein</keyword>
<evidence type="ECO:0000259" key="15">
    <source>
        <dbReference type="Pfam" id="PF08441"/>
    </source>
</evidence>
<evidence type="ECO:0000256" key="14">
    <source>
        <dbReference type="SAM" id="MobiDB-lite"/>
    </source>
</evidence>
<comment type="caution">
    <text evidence="18">The sequence shown here is derived from an EMBL/GenBank/DDBJ whole genome shotgun (WGS) entry which is preliminary data.</text>
</comment>
<dbReference type="Gene3D" id="1.20.5.930">
    <property type="entry name" value="Bicelle-embedded integrin alpha(iib) transmembrane segment"/>
    <property type="match status" value="1"/>
</dbReference>
<dbReference type="Gene3D" id="2.130.10.130">
    <property type="entry name" value="Integrin alpha, N-terminal"/>
    <property type="match status" value="1"/>
</dbReference>
<evidence type="ECO:0000256" key="3">
    <source>
        <dbReference type="ARBA" id="ARBA00022692"/>
    </source>
</evidence>
<dbReference type="SMART" id="SM00191">
    <property type="entry name" value="Int_alpha"/>
    <property type="match status" value="3"/>
</dbReference>
<feature type="transmembrane region" description="Helical" evidence="13">
    <location>
        <begin position="725"/>
        <end position="748"/>
    </location>
</feature>
<feature type="domain" description="Integrin alpha-X-like third Ig-like" evidence="17">
    <location>
        <begin position="555"/>
        <end position="719"/>
    </location>
</feature>
<name>A0AAV6ZEZ8_ENGPU</name>
<dbReference type="Gene3D" id="2.60.40.1510">
    <property type="entry name" value="ntegrin, alpha v. Chain A, domain 3"/>
    <property type="match status" value="1"/>
</dbReference>
<comment type="similarity">
    <text evidence="2 13">Belongs to the integrin alpha chain family.</text>
</comment>
<keyword evidence="3 13" id="KW-0812">Transmembrane</keyword>
<dbReference type="Pfam" id="PF08441">
    <property type="entry name" value="Integrin_A_Ig_1"/>
    <property type="match status" value="1"/>
</dbReference>
<dbReference type="Gene3D" id="2.60.40.1530">
    <property type="entry name" value="ntegrin, alpha v. Chain A, domain 4"/>
    <property type="match status" value="1"/>
</dbReference>
<dbReference type="GO" id="GO:0005178">
    <property type="term" value="F:integrin binding"/>
    <property type="evidence" value="ECO:0007669"/>
    <property type="project" value="TreeGrafter"/>
</dbReference>
<dbReference type="InterPro" id="IPR000413">
    <property type="entry name" value="Integrin_alpha"/>
</dbReference>
<feature type="region of interest" description="Disordered" evidence="14">
    <location>
        <begin position="764"/>
        <end position="784"/>
    </location>
</feature>
<evidence type="ECO:0000259" key="17">
    <source>
        <dbReference type="Pfam" id="PF21520"/>
    </source>
</evidence>
<protein>
    <submittedName>
        <fullName evidence="18">Uncharacterized protein</fullName>
    </submittedName>
</protein>
<dbReference type="InterPro" id="IPR048633">
    <property type="entry name" value="ITGAX-like_Ig_3"/>
</dbReference>
<dbReference type="InterPro" id="IPR013517">
    <property type="entry name" value="FG-GAP"/>
</dbReference>
<sequence length="784" mass="84912">GTQSQSGQSFQTEFSQEGFSAILTPDGALLGAVGAYGWTGGAYIYRTGQMKPSWINITTSAGDMADSYLGYSLLQIGADLMAMGAPRYQHTGKVFVFRRDPRSGQWAPAASALGEQIGSYFGSAMSVLQKSPSQHLLVVGAPTYYSPVGPGGRVYLCLLSQMSRTPSTFACPETLQGESSQSMGLFGSAVTVLPDLTGDQYPELAVGAPYEDNGQGAVYIFPGKDGGFRTSYIQRVAGGLLRGGAQLFGRSLAGNSDMMSDGLPDIVAGGEGVTVVLSSRPVLEVSASMTFTPNFFPLSSYDCAEKTQEQKTEINVCFKKRVKSKGARAGTSVLVQYTLVLDAGRTQNRAVFTDLPTPDLRTISSSQDLKGRKECLSYRMILPECVEDSLTPLRVSLNFSLIGNAVLSEDSRTNYSAEVSFEKNCGADGRCVDDLSMSLSFSGLQQLVVGLSLDVNLTVSVTNKGDESYNTRVLIPFPLGLSYRRVSLIQSNKRVTITCSTEENQRVVSCGVNRPLLRSNTTVIFLVSFHVVPSADLGGSLTLSGNVTSPHILCIFRLEESSKYENYTSPEPRIQHVYRVKNQGVHQLPLSVIFLIPIRLGESVIWETPNITSSKPQLTRCNTISEAKGPANYQELLTTKPVLNCVVTSCLRAVCDISNLKYEESVTFTISGTVTKAWENQVEQEKISLQSSAEIQYEPQMYYMEQNFTRAQAQTVLEVNVQYNYLPVIIGSSVGGLVLLALITAALYKFGFFKRHYKEMLENTGGEGAGDGTAVDPQVNGGPE</sequence>
<dbReference type="SUPFAM" id="SSF69179">
    <property type="entry name" value="Integrin domains"/>
    <property type="match status" value="3"/>
</dbReference>
<dbReference type="Pfam" id="PF00357">
    <property type="entry name" value="Integrin_alpha"/>
    <property type="match status" value="1"/>
</dbReference>
<feature type="non-terminal residue" evidence="18">
    <location>
        <position position="1"/>
    </location>
</feature>
<dbReference type="PANTHER" id="PTHR23220">
    <property type="entry name" value="INTEGRIN ALPHA"/>
    <property type="match status" value="1"/>
</dbReference>
<dbReference type="Pfam" id="PF20805">
    <property type="entry name" value="Integrin_A_Ig_2"/>
    <property type="match status" value="1"/>
</dbReference>
<evidence type="ECO:0000313" key="18">
    <source>
        <dbReference type="EMBL" id="KAG8548067.1"/>
    </source>
</evidence>
<feature type="repeat" description="FG-GAP" evidence="12">
    <location>
        <begin position="234"/>
        <end position="294"/>
    </location>
</feature>
<dbReference type="GO" id="GO:0009897">
    <property type="term" value="C:external side of plasma membrane"/>
    <property type="evidence" value="ECO:0007669"/>
    <property type="project" value="TreeGrafter"/>
</dbReference>
<evidence type="ECO:0000256" key="1">
    <source>
        <dbReference type="ARBA" id="ARBA00004479"/>
    </source>
</evidence>
<evidence type="ECO:0000256" key="5">
    <source>
        <dbReference type="ARBA" id="ARBA00022737"/>
    </source>
</evidence>
<evidence type="ECO:0000256" key="6">
    <source>
        <dbReference type="ARBA" id="ARBA00022889"/>
    </source>
</evidence>
<evidence type="ECO:0000256" key="4">
    <source>
        <dbReference type="ARBA" id="ARBA00022729"/>
    </source>
</evidence>
<dbReference type="EMBL" id="WNYA01000536">
    <property type="protein sequence ID" value="KAG8548067.1"/>
    <property type="molecule type" value="Genomic_DNA"/>
</dbReference>
<keyword evidence="5" id="KW-0677">Repeat</keyword>
<dbReference type="GO" id="GO:0033627">
    <property type="term" value="P:cell adhesion mediated by integrin"/>
    <property type="evidence" value="ECO:0007669"/>
    <property type="project" value="TreeGrafter"/>
</dbReference>
<accession>A0AAV6ZEZ8</accession>
<evidence type="ECO:0000256" key="10">
    <source>
        <dbReference type="ARBA" id="ARBA00023170"/>
    </source>
</evidence>
<keyword evidence="10 13" id="KW-0675">Receptor</keyword>
<evidence type="ECO:0000256" key="2">
    <source>
        <dbReference type="ARBA" id="ARBA00008054"/>
    </source>
</evidence>
<dbReference type="PROSITE" id="PS51470">
    <property type="entry name" value="FG_GAP"/>
    <property type="match status" value="4"/>
</dbReference>
<dbReference type="PROSITE" id="PS00242">
    <property type="entry name" value="INTEGRIN_ALPHA"/>
    <property type="match status" value="1"/>
</dbReference>
<dbReference type="InterPro" id="IPR028994">
    <property type="entry name" value="Integrin_alpha_N"/>
</dbReference>
<dbReference type="GO" id="GO:0008305">
    <property type="term" value="C:integrin complex"/>
    <property type="evidence" value="ECO:0007669"/>
    <property type="project" value="InterPro"/>
</dbReference>
<evidence type="ECO:0000256" key="12">
    <source>
        <dbReference type="PROSITE-ProRule" id="PRU00803"/>
    </source>
</evidence>
<keyword evidence="19" id="KW-1185">Reference proteome</keyword>
<gene>
    <name evidence="18" type="ORF">GDO81_026797</name>
</gene>
<evidence type="ECO:0000256" key="11">
    <source>
        <dbReference type="ARBA" id="ARBA00023180"/>
    </source>
</evidence>
<dbReference type="GO" id="GO:0007160">
    <property type="term" value="P:cell-matrix adhesion"/>
    <property type="evidence" value="ECO:0007669"/>
    <property type="project" value="TreeGrafter"/>
</dbReference>
<evidence type="ECO:0000256" key="8">
    <source>
        <dbReference type="ARBA" id="ARBA00023037"/>
    </source>
</evidence>
<dbReference type="InterPro" id="IPR048285">
    <property type="entry name" value="Integrin_alpha_Ig-like_2"/>
</dbReference>
<feature type="repeat" description="FG-GAP" evidence="12">
    <location>
        <begin position="105"/>
        <end position="166"/>
    </location>
</feature>
<keyword evidence="4" id="KW-0732">Signal</keyword>
<evidence type="ECO:0000259" key="16">
    <source>
        <dbReference type="Pfam" id="PF20805"/>
    </source>
</evidence>
<dbReference type="PRINTS" id="PR01185">
    <property type="entry name" value="INTEGRINA"/>
</dbReference>
<feature type="repeat" description="FG-GAP" evidence="12">
    <location>
        <begin position="55"/>
        <end position="104"/>
    </location>
</feature>
<evidence type="ECO:0000313" key="19">
    <source>
        <dbReference type="Proteomes" id="UP000824782"/>
    </source>
</evidence>
<dbReference type="InterPro" id="IPR013519">
    <property type="entry name" value="Int_alpha_beta-p"/>
</dbReference>
<keyword evidence="7 13" id="KW-1133">Transmembrane helix</keyword>
<comment type="subcellular location">
    <subcellularLocation>
        <location evidence="1 13">Membrane</location>
        <topology evidence="1 13">Single-pass type I membrane protein</topology>
    </subcellularLocation>
</comment>
<dbReference type="InterPro" id="IPR032695">
    <property type="entry name" value="Integrin_dom_sf"/>
</dbReference>
<evidence type="ECO:0000256" key="9">
    <source>
        <dbReference type="ARBA" id="ARBA00023136"/>
    </source>
</evidence>
<evidence type="ECO:0000256" key="7">
    <source>
        <dbReference type="ARBA" id="ARBA00022989"/>
    </source>
</evidence>
<evidence type="ECO:0000256" key="13">
    <source>
        <dbReference type="RuleBase" id="RU003762"/>
    </source>
</evidence>
<feature type="repeat" description="FG-GAP" evidence="12">
    <location>
        <begin position="173"/>
        <end position="230"/>
    </location>
</feature>
<dbReference type="SUPFAM" id="SSF69318">
    <property type="entry name" value="Integrin alpha N-terminal domain"/>
    <property type="match status" value="1"/>
</dbReference>
<dbReference type="AlphaFoldDB" id="A0AAV6ZEZ8"/>
<dbReference type="InterPro" id="IPR018184">
    <property type="entry name" value="Integrin_alpha_C_CS"/>
</dbReference>
<dbReference type="Pfam" id="PF21520">
    <property type="entry name" value="ITGAX-like_Ig_3"/>
    <property type="match status" value="1"/>
</dbReference>
<dbReference type="PANTHER" id="PTHR23220:SF118">
    <property type="entry name" value="INTEGRIN ALPHA-X"/>
    <property type="match status" value="1"/>
</dbReference>
<dbReference type="InterPro" id="IPR013649">
    <property type="entry name" value="Integrin_alpha_Ig-like_1"/>
</dbReference>
<proteinExistence type="inferred from homology"/>
<dbReference type="Pfam" id="PF01839">
    <property type="entry name" value="FG-GAP"/>
    <property type="match status" value="1"/>
</dbReference>
<keyword evidence="9 13" id="KW-0472">Membrane</keyword>
<dbReference type="Proteomes" id="UP000824782">
    <property type="component" value="Unassembled WGS sequence"/>
</dbReference>